<dbReference type="InterPro" id="IPR004593">
    <property type="entry name" value="SbcD"/>
</dbReference>
<dbReference type="CDD" id="cd00840">
    <property type="entry name" value="MPP_Mre11_N"/>
    <property type="match status" value="1"/>
</dbReference>
<dbReference type="EMBL" id="DXFH01000011">
    <property type="protein sequence ID" value="HIX35315.1"/>
    <property type="molecule type" value="Genomic_DNA"/>
</dbReference>
<dbReference type="PANTHER" id="PTHR30337">
    <property type="entry name" value="COMPONENT OF ATP-DEPENDENT DSDNA EXONUCLEASE"/>
    <property type="match status" value="1"/>
</dbReference>
<keyword evidence="6 7" id="KW-0269">Exonuclease</keyword>
<evidence type="ECO:0000259" key="9">
    <source>
        <dbReference type="Pfam" id="PF12320"/>
    </source>
</evidence>
<evidence type="ECO:0000313" key="11">
    <source>
        <dbReference type="Proteomes" id="UP000824231"/>
    </source>
</evidence>
<sequence length="372" mass="42278">MRFLHTADWHIGKTLAGYDLLADQAATFKEIEQIAKDQQVDAVVIAGDLYDRSVPSEAAINELDRELIQLNLKDQFPLLAISGNHDSATRLGIGRQWYQSTAFFLNTDFQSAFQPITIKATQFFLLPYFGLQQAKNYFHNDSLRDLNSAMKAIVKKMTSQFDPKKAHVLIAHFYASGAQRVDSDTNMEIGGLSAVDTAIMAPFDYVALGHLHSRNALKEERVRYSGSPMKFSASEANLEKGVWIVDTDSWQIDWQPLKPVHQLHVLTSSFAQLTDPQFAEQYAKDDYFVIKLTDRQVIPDVMTRLREYYPQIIILERKNGFQAPHSQVDRQAASENPLDLLQSFYEETTNNPLSKQQLKWATAALKQAQKED</sequence>
<evidence type="ECO:0000256" key="2">
    <source>
        <dbReference type="ARBA" id="ARBA00011322"/>
    </source>
</evidence>
<keyword evidence="4 7" id="KW-0540">Nuclease</keyword>
<evidence type="ECO:0000256" key="5">
    <source>
        <dbReference type="ARBA" id="ARBA00022801"/>
    </source>
</evidence>
<dbReference type="InterPro" id="IPR004843">
    <property type="entry name" value="Calcineurin-like_PHP"/>
</dbReference>
<evidence type="ECO:0000313" key="10">
    <source>
        <dbReference type="EMBL" id="HIX35315.1"/>
    </source>
</evidence>
<proteinExistence type="inferred from homology"/>
<accession>A0A9D2AL16</accession>
<dbReference type="GO" id="GO:0006310">
    <property type="term" value="P:DNA recombination"/>
    <property type="evidence" value="ECO:0007669"/>
    <property type="project" value="UniProtKB-KW"/>
</dbReference>
<dbReference type="Proteomes" id="UP000824231">
    <property type="component" value="Unassembled WGS sequence"/>
</dbReference>
<dbReference type="AlphaFoldDB" id="A0A9D2AL16"/>
<dbReference type="InterPro" id="IPR026843">
    <property type="entry name" value="SbcD_C"/>
</dbReference>
<dbReference type="SUPFAM" id="SSF56300">
    <property type="entry name" value="Metallo-dependent phosphatases"/>
    <property type="match status" value="1"/>
</dbReference>
<reference evidence="10" key="2">
    <citation type="submission" date="2021-04" db="EMBL/GenBank/DDBJ databases">
        <authorList>
            <person name="Gilroy R."/>
        </authorList>
    </citation>
    <scope>NUCLEOTIDE SEQUENCE</scope>
    <source>
        <strain evidence="10">ChiSxjej3B15-572</strain>
    </source>
</reference>
<dbReference type="GO" id="GO:0006260">
    <property type="term" value="P:DNA replication"/>
    <property type="evidence" value="ECO:0007669"/>
    <property type="project" value="UniProtKB-KW"/>
</dbReference>
<name>A0A9D2AL16_9LACO</name>
<dbReference type="PANTHER" id="PTHR30337:SF0">
    <property type="entry name" value="NUCLEASE SBCCD SUBUNIT D"/>
    <property type="match status" value="1"/>
</dbReference>
<comment type="caution">
    <text evidence="10">The sequence shown here is derived from an EMBL/GenBank/DDBJ whole genome shotgun (WGS) entry which is preliminary data.</text>
</comment>
<feature type="domain" description="Nuclease SbcCD subunit D C-terminal" evidence="9">
    <location>
        <begin position="261"/>
        <end position="348"/>
    </location>
</feature>
<evidence type="ECO:0000256" key="4">
    <source>
        <dbReference type="ARBA" id="ARBA00022722"/>
    </source>
</evidence>
<keyword evidence="7" id="KW-0233">DNA recombination</keyword>
<protein>
    <recommendedName>
        <fullName evidence="3 7">Nuclease SbcCD subunit D</fullName>
    </recommendedName>
</protein>
<dbReference type="InterPro" id="IPR041796">
    <property type="entry name" value="Mre11_N"/>
</dbReference>
<comment type="similarity">
    <text evidence="1 7">Belongs to the SbcD family.</text>
</comment>
<dbReference type="Pfam" id="PF12320">
    <property type="entry name" value="SbcD_C"/>
    <property type="match status" value="1"/>
</dbReference>
<evidence type="ECO:0000256" key="3">
    <source>
        <dbReference type="ARBA" id="ARBA00013365"/>
    </source>
</evidence>
<evidence type="ECO:0000259" key="8">
    <source>
        <dbReference type="Pfam" id="PF00149"/>
    </source>
</evidence>
<feature type="domain" description="Calcineurin-like phosphoesterase" evidence="8">
    <location>
        <begin position="1"/>
        <end position="213"/>
    </location>
</feature>
<gene>
    <name evidence="7" type="primary">sbcD</name>
    <name evidence="10" type="ORF">H9856_02750</name>
</gene>
<organism evidence="10 11">
    <name type="scientific">Candidatus Limosilactobacillus merdigallinarum</name>
    <dbReference type="NCBI Taxonomy" id="2838652"/>
    <lineage>
        <taxon>Bacteria</taxon>
        <taxon>Bacillati</taxon>
        <taxon>Bacillota</taxon>
        <taxon>Bacilli</taxon>
        <taxon>Lactobacillales</taxon>
        <taxon>Lactobacillaceae</taxon>
        <taxon>Limosilactobacillus</taxon>
    </lineage>
</organism>
<evidence type="ECO:0000256" key="7">
    <source>
        <dbReference type="RuleBase" id="RU363069"/>
    </source>
</evidence>
<comment type="function">
    <text evidence="7">SbcCD cleaves DNA hairpin structures. These structures can inhibit DNA replication and are intermediates in certain DNA recombination reactions. The complex acts as a 3'-&gt;5' double strand exonuclease that can open hairpins. It also has a 5' single-strand endonuclease activity.</text>
</comment>
<dbReference type="InterPro" id="IPR029052">
    <property type="entry name" value="Metallo-depent_PP-like"/>
</dbReference>
<dbReference type="GO" id="GO:0004519">
    <property type="term" value="F:endonuclease activity"/>
    <property type="evidence" value="ECO:0007669"/>
    <property type="project" value="UniProtKB-KW"/>
</dbReference>
<keyword evidence="5 7" id="KW-0378">Hydrolase</keyword>
<comment type="subunit">
    <text evidence="2 7">Heterodimer of SbcC and SbcD.</text>
</comment>
<keyword evidence="7" id="KW-0255">Endonuclease</keyword>
<dbReference type="Pfam" id="PF00149">
    <property type="entry name" value="Metallophos"/>
    <property type="match status" value="1"/>
</dbReference>
<keyword evidence="7" id="KW-0235">DNA replication</keyword>
<dbReference type="GO" id="GO:0008408">
    <property type="term" value="F:3'-5' exonuclease activity"/>
    <property type="evidence" value="ECO:0007669"/>
    <property type="project" value="InterPro"/>
</dbReference>
<reference evidence="10" key="1">
    <citation type="journal article" date="2021" name="PeerJ">
        <title>Extensive microbial diversity within the chicken gut microbiome revealed by metagenomics and culture.</title>
        <authorList>
            <person name="Gilroy R."/>
            <person name="Ravi A."/>
            <person name="Getino M."/>
            <person name="Pursley I."/>
            <person name="Horton D.L."/>
            <person name="Alikhan N.F."/>
            <person name="Baker D."/>
            <person name="Gharbi K."/>
            <person name="Hall N."/>
            <person name="Watson M."/>
            <person name="Adriaenssens E.M."/>
            <person name="Foster-Nyarko E."/>
            <person name="Jarju S."/>
            <person name="Secka A."/>
            <person name="Antonio M."/>
            <person name="Oren A."/>
            <person name="Chaudhuri R.R."/>
            <person name="La Ragione R."/>
            <person name="Hildebrand F."/>
            <person name="Pallen M.J."/>
        </authorList>
    </citation>
    <scope>NUCLEOTIDE SEQUENCE</scope>
    <source>
        <strain evidence="10">ChiSxjej3B15-572</strain>
    </source>
</reference>
<evidence type="ECO:0000256" key="6">
    <source>
        <dbReference type="ARBA" id="ARBA00022839"/>
    </source>
</evidence>
<dbReference type="NCBIfam" id="TIGR00619">
    <property type="entry name" value="sbcd"/>
    <property type="match status" value="1"/>
</dbReference>
<dbReference type="Gene3D" id="3.60.21.10">
    <property type="match status" value="1"/>
</dbReference>
<evidence type="ECO:0000256" key="1">
    <source>
        <dbReference type="ARBA" id="ARBA00010555"/>
    </source>
</evidence>
<dbReference type="InterPro" id="IPR050535">
    <property type="entry name" value="DNA_Repair-Maintenance_Comp"/>
</dbReference>